<dbReference type="InterPro" id="IPR001810">
    <property type="entry name" value="F-box_dom"/>
</dbReference>
<dbReference type="AlphaFoldDB" id="A0A7J6VSH0"/>
<evidence type="ECO:0008006" key="5">
    <source>
        <dbReference type="Google" id="ProtNLM"/>
    </source>
</evidence>
<sequence>MEFGTPSNDILIEILSRVPDKPLARFKCVSKGWNNMICDPVFQKLQRQNSKAVISGFFFQLQDQYELSCQAKYVSIKDVQVFVQHTILNFLPENVYVIASNNGLLCCRNCWSSFHNPRKYQKVVYVCNPAIKKYVKVEGPKGLWTNSVDVIRGLGFFSDPFSYSMDDSSNFTLVWISEKVKFKSYSFHIYSSEIGEWRMSDEVCDCQSLIYNDSRSIFASGVLYWLTNHDEIVGFDVEKEKSMCIGLPVSTGQRFRDSCQKCIGESEGHLQCVFICDGDIKIWSLNCELKWVNKFSMSLASMGKEHPIFLYIDAKRKAYRKDLQSWIVPSAFNDEILLQKFICSFSNENGILSDVSMKFYMYNLFNRTLKEICTLDELGLFSDIGYHDKWGLIHGRLRSISHSMRA</sequence>
<keyword evidence="4" id="KW-1185">Reference proteome</keyword>
<evidence type="ECO:0000259" key="2">
    <source>
        <dbReference type="Pfam" id="PF24750"/>
    </source>
</evidence>
<dbReference type="SUPFAM" id="SSF81383">
    <property type="entry name" value="F-box domain"/>
    <property type="match status" value="1"/>
</dbReference>
<proteinExistence type="predicted"/>
<evidence type="ECO:0000259" key="1">
    <source>
        <dbReference type="Pfam" id="PF00646"/>
    </source>
</evidence>
<dbReference type="Pfam" id="PF00646">
    <property type="entry name" value="F-box"/>
    <property type="match status" value="1"/>
</dbReference>
<dbReference type="InterPro" id="IPR055290">
    <property type="entry name" value="At3g26010-like"/>
</dbReference>
<dbReference type="Gene3D" id="1.20.1280.50">
    <property type="match status" value="1"/>
</dbReference>
<dbReference type="NCBIfam" id="TIGR01640">
    <property type="entry name" value="F_box_assoc_1"/>
    <property type="match status" value="1"/>
</dbReference>
<name>A0A7J6VSH0_THATH</name>
<dbReference type="EMBL" id="JABWDY010027660">
    <property type="protein sequence ID" value="KAF5187721.1"/>
    <property type="molecule type" value="Genomic_DNA"/>
</dbReference>
<feature type="domain" description="F-box" evidence="1">
    <location>
        <begin position="8"/>
        <end position="42"/>
    </location>
</feature>
<evidence type="ECO:0000313" key="4">
    <source>
        <dbReference type="Proteomes" id="UP000554482"/>
    </source>
</evidence>
<evidence type="ECO:0000313" key="3">
    <source>
        <dbReference type="EMBL" id="KAF5187721.1"/>
    </source>
</evidence>
<reference evidence="3 4" key="1">
    <citation type="submission" date="2020-06" db="EMBL/GenBank/DDBJ databases">
        <title>Transcriptomic and genomic resources for Thalictrum thalictroides and T. hernandezii: Facilitating candidate gene discovery in an emerging model plant lineage.</title>
        <authorList>
            <person name="Arias T."/>
            <person name="Riano-Pachon D.M."/>
            <person name="Di Stilio V.S."/>
        </authorList>
    </citation>
    <scope>NUCLEOTIDE SEQUENCE [LARGE SCALE GENOMIC DNA]</scope>
    <source>
        <strain evidence="4">cv. WT478/WT964</strain>
        <tissue evidence="3">Leaves</tissue>
    </source>
</reference>
<dbReference type="Pfam" id="PF24750">
    <property type="entry name" value="b-prop_At3g26010-like"/>
    <property type="match status" value="1"/>
</dbReference>
<dbReference type="InterPro" id="IPR056592">
    <property type="entry name" value="Beta-prop_At3g26010-like"/>
</dbReference>
<accession>A0A7J6VSH0</accession>
<dbReference type="OrthoDB" id="626202at2759"/>
<dbReference type="PANTHER" id="PTHR35546">
    <property type="entry name" value="F-BOX PROTEIN INTERACTION DOMAIN PROTEIN-RELATED"/>
    <property type="match status" value="1"/>
</dbReference>
<feature type="domain" description="F-box protein At3g26010-like beta-propeller" evidence="2">
    <location>
        <begin position="93"/>
        <end position="308"/>
    </location>
</feature>
<dbReference type="InterPro" id="IPR036047">
    <property type="entry name" value="F-box-like_dom_sf"/>
</dbReference>
<dbReference type="Proteomes" id="UP000554482">
    <property type="component" value="Unassembled WGS sequence"/>
</dbReference>
<protein>
    <recommendedName>
        <fullName evidence="5">F-box domain-containing protein</fullName>
    </recommendedName>
</protein>
<dbReference type="PANTHER" id="PTHR35546:SF21">
    <property type="entry name" value="F-BOX DOMAIN-CONTAINING PROTEIN"/>
    <property type="match status" value="1"/>
</dbReference>
<organism evidence="3 4">
    <name type="scientific">Thalictrum thalictroides</name>
    <name type="common">Rue-anemone</name>
    <name type="synonym">Anemone thalictroides</name>
    <dbReference type="NCBI Taxonomy" id="46969"/>
    <lineage>
        <taxon>Eukaryota</taxon>
        <taxon>Viridiplantae</taxon>
        <taxon>Streptophyta</taxon>
        <taxon>Embryophyta</taxon>
        <taxon>Tracheophyta</taxon>
        <taxon>Spermatophyta</taxon>
        <taxon>Magnoliopsida</taxon>
        <taxon>Ranunculales</taxon>
        <taxon>Ranunculaceae</taxon>
        <taxon>Thalictroideae</taxon>
        <taxon>Thalictrum</taxon>
    </lineage>
</organism>
<gene>
    <name evidence="3" type="ORF">FRX31_022690</name>
</gene>
<dbReference type="InterPro" id="IPR017451">
    <property type="entry name" value="F-box-assoc_interact_dom"/>
</dbReference>
<comment type="caution">
    <text evidence="3">The sequence shown here is derived from an EMBL/GenBank/DDBJ whole genome shotgun (WGS) entry which is preliminary data.</text>
</comment>